<accession>A0A0J6TFA5</accession>
<keyword evidence="9" id="KW-0240">DNA-directed RNA polymerase</keyword>
<comment type="subcellular location">
    <subcellularLocation>
        <location evidence="1 7">Cell membrane</location>
        <topology evidence="1 7">Multi-pass membrane protein</topology>
    </subcellularLocation>
</comment>
<dbReference type="GO" id="GO:0005886">
    <property type="term" value="C:plasma membrane"/>
    <property type="evidence" value="ECO:0007669"/>
    <property type="project" value="UniProtKB-SubCell"/>
</dbReference>
<keyword evidence="6 7" id="KW-0472">Membrane</keyword>
<name>A0A0J6TFA5_9HYPH</name>
<feature type="transmembrane region" description="Helical" evidence="7">
    <location>
        <begin position="86"/>
        <end position="113"/>
    </location>
</feature>
<dbReference type="PANTHER" id="PTHR43386:SF25">
    <property type="entry name" value="PEPTIDE ABC TRANSPORTER PERMEASE PROTEIN"/>
    <property type="match status" value="1"/>
</dbReference>
<feature type="transmembrane region" description="Helical" evidence="7">
    <location>
        <begin position="20"/>
        <end position="45"/>
    </location>
</feature>
<evidence type="ECO:0000313" key="9">
    <source>
        <dbReference type="EMBL" id="KMO44582.1"/>
    </source>
</evidence>
<dbReference type="RefSeq" id="WP_048449207.1">
    <property type="nucleotide sequence ID" value="NZ_JBNNPJ010000191.1"/>
</dbReference>
<dbReference type="AlphaFoldDB" id="A0A0J6TFA5"/>
<keyword evidence="10" id="KW-1185">Reference proteome</keyword>
<comment type="caution">
    <text evidence="9">The sequence shown here is derived from an EMBL/GenBank/DDBJ whole genome shotgun (WGS) entry which is preliminary data.</text>
</comment>
<evidence type="ECO:0000256" key="6">
    <source>
        <dbReference type="ARBA" id="ARBA00023136"/>
    </source>
</evidence>
<keyword evidence="9" id="KW-0804">Transcription</keyword>
<feature type="transmembrane region" description="Helical" evidence="7">
    <location>
        <begin position="250"/>
        <end position="273"/>
    </location>
</feature>
<feature type="transmembrane region" description="Helical" evidence="7">
    <location>
        <begin position="205"/>
        <end position="230"/>
    </location>
</feature>
<feature type="domain" description="ABC transmembrane type-1" evidence="8">
    <location>
        <begin position="84"/>
        <end position="273"/>
    </location>
</feature>
<dbReference type="CDD" id="cd06261">
    <property type="entry name" value="TM_PBP2"/>
    <property type="match status" value="1"/>
</dbReference>
<evidence type="ECO:0000256" key="3">
    <source>
        <dbReference type="ARBA" id="ARBA00022475"/>
    </source>
</evidence>
<gene>
    <name evidence="9" type="ORF">VQ03_02130</name>
</gene>
<sequence length="287" mass="30236">MSVSLSSTRPVRRWRLGYRISPVGAVAFLVILAWAVVAVTAPLIAPHPVGEIVDFDFFQPMSAAYPMGTDYLGRDVLSRILFGARYTVGISLASVALACLTGVTLGMAAAVIGGAFEAALSRFLDALISIPSKIMALVLVAAIGSSMPVLILTLAVIYTPGSYRFARALAVNVNAMDYVTVARVRGERLGYLIRAEILPGIVGPVLADLGLRFVFIVLLLSSMSFLGLGVQPPNADWGALVKENIGGLSLAAPAVIFPSLAIASLTISVNLLIDNLPQKIRDRSADA</sequence>
<keyword evidence="2 7" id="KW-0813">Transport</keyword>
<evidence type="ECO:0000256" key="7">
    <source>
        <dbReference type="RuleBase" id="RU363032"/>
    </source>
</evidence>
<keyword evidence="5 7" id="KW-1133">Transmembrane helix</keyword>
<dbReference type="Pfam" id="PF00528">
    <property type="entry name" value="BPD_transp_1"/>
    <property type="match status" value="1"/>
</dbReference>
<dbReference type="InterPro" id="IPR000515">
    <property type="entry name" value="MetI-like"/>
</dbReference>
<dbReference type="PATRIC" id="fig|1187852.3.peg.1076"/>
<proteinExistence type="inferred from homology"/>
<protein>
    <submittedName>
        <fullName evidence="9">DNA-directed RNA polymerase subunit alpha</fullName>
    </submittedName>
</protein>
<evidence type="ECO:0000256" key="2">
    <source>
        <dbReference type="ARBA" id="ARBA00022448"/>
    </source>
</evidence>
<dbReference type="SUPFAM" id="SSF161098">
    <property type="entry name" value="MetI-like"/>
    <property type="match status" value="1"/>
</dbReference>
<dbReference type="OrthoDB" id="9766870at2"/>
<dbReference type="PROSITE" id="PS50928">
    <property type="entry name" value="ABC_TM1"/>
    <property type="match status" value="1"/>
</dbReference>
<evidence type="ECO:0000256" key="4">
    <source>
        <dbReference type="ARBA" id="ARBA00022692"/>
    </source>
</evidence>
<dbReference type="InterPro" id="IPR035906">
    <property type="entry name" value="MetI-like_sf"/>
</dbReference>
<feature type="transmembrane region" description="Helical" evidence="7">
    <location>
        <begin position="134"/>
        <end position="159"/>
    </location>
</feature>
<evidence type="ECO:0000256" key="1">
    <source>
        <dbReference type="ARBA" id="ARBA00004651"/>
    </source>
</evidence>
<dbReference type="InterPro" id="IPR050366">
    <property type="entry name" value="BP-dependent_transpt_permease"/>
</dbReference>
<evidence type="ECO:0000313" key="10">
    <source>
        <dbReference type="Proteomes" id="UP000036449"/>
    </source>
</evidence>
<reference evidence="9 10" key="1">
    <citation type="submission" date="2015-03" db="EMBL/GenBank/DDBJ databases">
        <title>Genome sequencing of Methylobacterium tarhaniae DSM 25844.</title>
        <authorList>
            <person name="Chaudhry V."/>
            <person name="Patil P.B."/>
        </authorList>
    </citation>
    <scope>NUCLEOTIDE SEQUENCE [LARGE SCALE GENOMIC DNA]</scope>
    <source>
        <strain evidence="9 10">DSM 25844</strain>
    </source>
</reference>
<dbReference type="GO" id="GO:0055085">
    <property type="term" value="P:transmembrane transport"/>
    <property type="evidence" value="ECO:0007669"/>
    <property type="project" value="InterPro"/>
</dbReference>
<dbReference type="Gene3D" id="1.10.3720.10">
    <property type="entry name" value="MetI-like"/>
    <property type="match status" value="1"/>
</dbReference>
<dbReference type="EMBL" id="LABZ01000013">
    <property type="protein sequence ID" value="KMO44582.1"/>
    <property type="molecule type" value="Genomic_DNA"/>
</dbReference>
<keyword evidence="4 7" id="KW-0812">Transmembrane</keyword>
<organism evidence="9 10">
    <name type="scientific">Methylobacterium tarhaniae</name>
    <dbReference type="NCBI Taxonomy" id="1187852"/>
    <lineage>
        <taxon>Bacteria</taxon>
        <taxon>Pseudomonadati</taxon>
        <taxon>Pseudomonadota</taxon>
        <taxon>Alphaproteobacteria</taxon>
        <taxon>Hyphomicrobiales</taxon>
        <taxon>Methylobacteriaceae</taxon>
        <taxon>Methylobacterium</taxon>
    </lineage>
</organism>
<comment type="similarity">
    <text evidence="7">Belongs to the binding-protein-dependent transport system permease family.</text>
</comment>
<dbReference type="GO" id="GO:0000428">
    <property type="term" value="C:DNA-directed RNA polymerase complex"/>
    <property type="evidence" value="ECO:0007669"/>
    <property type="project" value="UniProtKB-KW"/>
</dbReference>
<dbReference type="Proteomes" id="UP000036449">
    <property type="component" value="Unassembled WGS sequence"/>
</dbReference>
<dbReference type="PANTHER" id="PTHR43386">
    <property type="entry name" value="OLIGOPEPTIDE TRANSPORT SYSTEM PERMEASE PROTEIN APPC"/>
    <property type="match status" value="1"/>
</dbReference>
<evidence type="ECO:0000256" key="5">
    <source>
        <dbReference type="ARBA" id="ARBA00022989"/>
    </source>
</evidence>
<keyword evidence="3" id="KW-1003">Cell membrane</keyword>
<evidence type="ECO:0000259" key="8">
    <source>
        <dbReference type="PROSITE" id="PS50928"/>
    </source>
</evidence>